<name>A0A6B0YR14_9CHLR</name>
<gene>
    <name evidence="1" type="ORF">F4Y42_04010</name>
</gene>
<dbReference type="PANTHER" id="PTHR40267:SF1">
    <property type="entry name" value="BLR3294 PROTEIN"/>
    <property type="match status" value="1"/>
</dbReference>
<dbReference type="EMBL" id="VXRG01000037">
    <property type="protein sequence ID" value="MXY92595.1"/>
    <property type="molecule type" value="Genomic_DNA"/>
</dbReference>
<evidence type="ECO:0000313" key="1">
    <source>
        <dbReference type="EMBL" id="MXY92595.1"/>
    </source>
</evidence>
<dbReference type="InterPro" id="IPR026286">
    <property type="entry name" value="MaiA/AMDase"/>
</dbReference>
<reference evidence="1" key="1">
    <citation type="submission" date="2019-09" db="EMBL/GenBank/DDBJ databases">
        <title>Characterisation of the sponge microbiome using genome-centric metagenomics.</title>
        <authorList>
            <person name="Engelberts J.P."/>
            <person name="Robbins S.J."/>
            <person name="De Goeij J.M."/>
            <person name="Aranda M."/>
            <person name="Bell S.C."/>
            <person name="Webster N.S."/>
        </authorList>
    </citation>
    <scope>NUCLEOTIDE SEQUENCE</scope>
    <source>
        <strain evidence="1">SB0664_bin_27</strain>
    </source>
</reference>
<protein>
    <recommendedName>
        <fullName evidence="2">Asp/Glu racemase</fullName>
    </recommendedName>
</protein>
<comment type="caution">
    <text evidence="1">The sequence shown here is derived from an EMBL/GenBank/DDBJ whole genome shotgun (WGS) entry which is preliminary data.</text>
</comment>
<dbReference type="AlphaFoldDB" id="A0A6B0YR14"/>
<dbReference type="Gene3D" id="3.40.50.12500">
    <property type="match status" value="1"/>
</dbReference>
<organism evidence="1">
    <name type="scientific">Caldilineaceae bacterium SB0664_bin_27</name>
    <dbReference type="NCBI Taxonomy" id="2605260"/>
    <lineage>
        <taxon>Bacteria</taxon>
        <taxon>Bacillati</taxon>
        <taxon>Chloroflexota</taxon>
        <taxon>Caldilineae</taxon>
        <taxon>Caldilineales</taxon>
        <taxon>Caldilineaceae</taxon>
    </lineage>
</organism>
<dbReference type="PANTHER" id="PTHR40267">
    <property type="entry name" value="BLR3294 PROTEIN"/>
    <property type="match status" value="1"/>
</dbReference>
<sequence length="284" mass="31137">MHKVSYAAMREDGSSIRDRCAAEFSDVTEEGQMAENNRTLGAIYPDDMWLDYDINRMLDEIRKYLPEQVPMVSARTHVPMFAEDSEPADGSSVELGIWLAENGDIEAAASRLMRLKPSVFAYYCTTASFVQGVAGDEALKKRVEEATGLPCTTASTAIVKALHCLGVKRVATASPYMEDVNQALISFLAECDIEVVNSNPLHYLQDHGIVPPETIREAARRSDVGEADAVLISCTGQKTADFISELEEELGKPVVTSNQATGWQALQMMGVEPRLPGRGILFEN</sequence>
<accession>A0A6B0YR14</accession>
<proteinExistence type="predicted"/>
<dbReference type="InterPro" id="IPR053714">
    <property type="entry name" value="Iso_Racemase_Enz_sf"/>
</dbReference>
<evidence type="ECO:0008006" key="2">
    <source>
        <dbReference type="Google" id="ProtNLM"/>
    </source>
</evidence>
<dbReference type="PIRSF" id="PIRSF015736">
    <property type="entry name" value="MI"/>
    <property type="match status" value="1"/>
</dbReference>
<dbReference type="Pfam" id="PF17645">
    <property type="entry name" value="Amdase"/>
    <property type="match status" value="1"/>
</dbReference>